<dbReference type="InterPro" id="IPR015421">
    <property type="entry name" value="PyrdxlP-dep_Trfase_major"/>
</dbReference>
<dbReference type="KEGG" id="surl:BI350_07550"/>
<gene>
    <name evidence="1" type="ORF">BI350_07550</name>
</gene>
<keyword evidence="2" id="KW-1185">Reference proteome</keyword>
<dbReference type="Proteomes" id="UP000185746">
    <property type="component" value="Chromosome"/>
</dbReference>
<evidence type="ECO:0008006" key="3">
    <source>
        <dbReference type="Google" id="ProtNLM"/>
    </source>
</evidence>
<proteinExistence type="predicted"/>
<evidence type="ECO:0000313" key="2">
    <source>
        <dbReference type="Proteomes" id="UP000185746"/>
    </source>
</evidence>
<dbReference type="Gene3D" id="3.40.640.10">
    <property type="entry name" value="Type I PLP-dependent aspartate aminotransferase-like (Major domain)"/>
    <property type="match status" value="1"/>
</dbReference>
<name>A0A1D8JFB4_9BACL</name>
<organism evidence="1 2">
    <name type="scientific">Sporosarcina ureilytica</name>
    <dbReference type="NCBI Taxonomy" id="298596"/>
    <lineage>
        <taxon>Bacteria</taxon>
        <taxon>Bacillati</taxon>
        <taxon>Bacillota</taxon>
        <taxon>Bacilli</taxon>
        <taxon>Bacillales</taxon>
        <taxon>Caryophanaceae</taxon>
        <taxon>Sporosarcina</taxon>
    </lineage>
</organism>
<dbReference type="AlphaFoldDB" id="A0A1D8JFB4"/>
<reference evidence="1 2" key="1">
    <citation type="submission" date="2016-09" db="EMBL/GenBank/DDBJ databases">
        <title>Complete genome sequence of the Lysinibacillus sphaericus LMG 22257, a specie of Bacillus with ureolytic activity that can effectively biodeposit calcium carbonate.</title>
        <authorList>
            <person name="Yan W."/>
        </authorList>
    </citation>
    <scope>NUCLEOTIDE SEQUENCE [LARGE SCALE GENOMIC DNA]</scope>
    <source>
        <strain evidence="1 2">LMG 22257</strain>
    </source>
</reference>
<dbReference type="RefSeq" id="WP_075527537.1">
    <property type="nucleotide sequence ID" value="NZ_CP017560.1"/>
</dbReference>
<protein>
    <recommendedName>
        <fullName evidence="3">Arginine decarboxylase</fullName>
    </recommendedName>
</protein>
<sequence length="68" mass="7590">MEFNQEKPVSFHMPGHKYGELSGLPPGVRSALSFDFTELNDLDDFHQPEDVIADAQDKTSALQGEQVQ</sequence>
<evidence type="ECO:0000313" key="1">
    <source>
        <dbReference type="EMBL" id="AOV07406.1"/>
    </source>
</evidence>
<accession>A0A1D8JFB4</accession>
<dbReference type="EMBL" id="CP017560">
    <property type="protein sequence ID" value="AOV07406.1"/>
    <property type="molecule type" value="Genomic_DNA"/>
</dbReference>